<keyword evidence="1" id="KW-1133">Transmembrane helix</keyword>
<dbReference type="OrthoDB" id="9988549at2759"/>
<reference evidence="2 3" key="1">
    <citation type="submission" date="2015-12" db="EMBL/GenBank/DDBJ databases">
        <title>The genome of Folsomia candida.</title>
        <authorList>
            <person name="Faddeeva A."/>
            <person name="Derks M.F."/>
            <person name="Anvar Y."/>
            <person name="Smit S."/>
            <person name="Van Straalen N."/>
            <person name="Roelofs D."/>
        </authorList>
    </citation>
    <scope>NUCLEOTIDE SEQUENCE [LARGE SCALE GENOMIC DNA]</scope>
    <source>
        <strain evidence="2 3">VU population</strain>
        <tissue evidence="2">Whole body</tissue>
    </source>
</reference>
<keyword evidence="1" id="KW-0472">Membrane</keyword>
<dbReference type="Proteomes" id="UP000198287">
    <property type="component" value="Unassembled WGS sequence"/>
</dbReference>
<dbReference type="EMBL" id="LNIX01000005">
    <property type="protein sequence ID" value="OXA54626.1"/>
    <property type="molecule type" value="Genomic_DNA"/>
</dbReference>
<dbReference type="AlphaFoldDB" id="A0A226ED86"/>
<comment type="caution">
    <text evidence="2">The sequence shown here is derived from an EMBL/GenBank/DDBJ whole genome shotgun (WGS) entry which is preliminary data.</text>
</comment>
<accession>A0A226ED86</accession>
<feature type="transmembrane region" description="Helical" evidence="1">
    <location>
        <begin position="69"/>
        <end position="89"/>
    </location>
</feature>
<keyword evidence="1" id="KW-0812">Transmembrane</keyword>
<evidence type="ECO:0000313" key="3">
    <source>
        <dbReference type="Proteomes" id="UP000198287"/>
    </source>
</evidence>
<evidence type="ECO:0000256" key="1">
    <source>
        <dbReference type="SAM" id="Phobius"/>
    </source>
</evidence>
<gene>
    <name evidence="2" type="ORF">Fcan01_11363</name>
</gene>
<protein>
    <submittedName>
        <fullName evidence="2">Hydramacin-1</fullName>
    </submittedName>
</protein>
<sequence>MYHTYNTTYPFSRKCAHLPTQITQFSPQHEILFKFQAHSQRAAHHHSNYSFVSFQNKWIIVQNIDINRAIFRFNLIIILAVGIVMVPTLTDASCFEAWSRCTGWSSGGTRNVWKTCAGRCQLDVRQVRAFQPIVVLISNVNVRGEMFHEAQTLWTGSPASSDCRIIMVKN</sequence>
<name>A0A226ED86_FOLCA</name>
<organism evidence="2 3">
    <name type="scientific">Folsomia candida</name>
    <name type="common">Springtail</name>
    <dbReference type="NCBI Taxonomy" id="158441"/>
    <lineage>
        <taxon>Eukaryota</taxon>
        <taxon>Metazoa</taxon>
        <taxon>Ecdysozoa</taxon>
        <taxon>Arthropoda</taxon>
        <taxon>Hexapoda</taxon>
        <taxon>Collembola</taxon>
        <taxon>Entomobryomorpha</taxon>
        <taxon>Isotomoidea</taxon>
        <taxon>Isotomidae</taxon>
        <taxon>Proisotominae</taxon>
        <taxon>Folsomia</taxon>
    </lineage>
</organism>
<dbReference type="InterPro" id="IPR038456">
    <property type="entry name" value="Macin_sf"/>
</dbReference>
<dbReference type="Gene3D" id="3.30.30.100">
    <property type="match status" value="1"/>
</dbReference>
<proteinExistence type="predicted"/>
<keyword evidence="3" id="KW-1185">Reference proteome</keyword>
<evidence type="ECO:0000313" key="2">
    <source>
        <dbReference type="EMBL" id="OXA54626.1"/>
    </source>
</evidence>